<organism evidence="2 3">
    <name type="scientific">Blastomyces percursus</name>
    <dbReference type="NCBI Taxonomy" id="1658174"/>
    <lineage>
        <taxon>Eukaryota</taxon>
        <taxon>Fungi</taxon>
        <taxon>Dikarya</taxon>
        <taxon>Ascomycota</taxon>
        <taxon>Pezizomycotina</taxon>
        <taxon>Eurotiomycetes</taxon>
        <taxon>Eurotiomycetidae</taxon>
        <taxon>Onygenales</taxon>
        <taxon>Ajellomycetaceae</taxon>
        <taxon>Blastomyces</taxon>
    </lineage>
</organism>
<comment type="caution">
    <text evidence="2">The sequence shown here is derived from an EMBL/GenBank/DDBJ whole genome shotgun (WGS) entry which is preliminary data.</text>
</comment>
<evidence type="ECO:0000313" key="2">
    <source>
        <dbReference type="EMBL" id="OJD21300.1"/>
    </source>
</evidence>
<keyword evidence="3" id="KW-1185">Reference proteome</keyword>
<name>A0A1J9QZQ6_9EURO</name>
<dbReference type="Proteomes" id="UP000242791">
    <property type="component" value="Unassembled WGS sequence"/>
</dbReference>
<dbReference type="OrthoDB" id="5423360at2759"/>
<sequence length="89" mass="9963">KSTGIICNAYWPVEGRASSSVCENVIETIDTKRTNLSLSRLWVETNPVGNDALGYWGKRAQLPSHHVGREEDEPSKPSQAKPSNRCFYQ</sequence>
<protein>
    <submittedName>
        <fullName evidence="2">Uncharacterized protein</fullName>
    </submittedName>
</protein>
<dbReference type="EMBL" id="LGTZ01001471">
    <property type="protein sequence ID" value="OJD21300.1"/>
    <property type="molecule type" value="Genomic_DNA"/>
</dbReference>
<gene>
    <name evidence="2" type="ORF">ACJ73_07358</name>
</gene>
<evidence type="ECO:0000313" key="3">
    <source>
        <dbReference type="Proteomes" id="UP000242791"/>
    </source>
</evidence>
<dbReference type="VEuPathDB" id="FungiDB:ACJ73_07358"/>
<dbReference type="AlphaFoldDB" id="A0A1J9QZQ6"/>
<feature type="region of interest" description="Disordered" evidence="1">
    <location>
        <begin position="64"/>
        <end position="89"/>
    </location>
</feature>
<accession>A0A1J9QZQ6</accession>
<evidence type="ECO:0000256" key="1">
    <source>
        <dbReference type="SAM" id="MobiDB-lite"/>
    </source>
</evidence>
<reference evidence="2 3" key="1">
    <citation type="submission" date="2015-08" db="EMBL/GenBank/DDBJ databases">
        <title>Emmonsia species relationships and genome sequence.</title>
        <authorList>
            <person name="Cuomo C.A."/>
            <person name="Schwartz I.S."/>
            <person name="Kenyon C."/>
            <person name="De Hoog G.S."/>
            <person name="Govender N.P."/>
            <person name="Botha A."/>
            <person name="Moreno L."/>
            <person name="De Vries M."/>
            <person name="Munoz J.F."/>
            <person name="Stielow J.B."/>
        </authorList>
    </citation>
    <scope>NUCLEOTIDE SEQUENCE [LARGE SCALE GENOMIC DNA]</scope>
    <source>
        <strain evidence="2 3">EI222</strain>
    </source>
</reference>
<proteinExistence type="predicted"/>
<feature type="non-terminal residue" evidence="2">
    <location>
        <position position="1"/>
    </location>
</feature>